<protein>
    <submittedName>
        <fullName evidence="2">Uncharacterized protein</fullName>
    </submittedName>
</protein>
<evidence type="ECO:0000256" key="1">
    <source>
        <dbReference type="SAM" id="MobiDB-lite"/>
    </source>
</evidence>
<gene>
    <name evidence="2" type="ORF">K443DRAFT_3719</name>
</gene>
<reference evidence="2 3" key="1">
    <citation type="submission" date="2014-04" db="EMBL/GenBank/DDBJ databases">
        <authorList>
            <consortium name="DOE Joint Genome Institute"/>
            <person name="Kuo A."/>
            <person name="Kohler A."/>
            <person name="Nagy L.G."/>
            <person name="Floudas D."/>
            <person name="Copeland A."/>
            <person name="Barry K.W."/>
            <person name="Cichocki N."/>
            <person name="Veneault-Fourrey C."/>
            <person name="LaButti K."/>
            <person name="Lindquist E.A."/>
            <person name="Lipzen A."/>
            <person name="Lundell T."/>
            <person name="Morin E."/>
            <person name="Murat C."/>
            <person name="Sun H."/>
            <person name="Tunlid A."/>
            <person name="Henrissat B."/>
            <person name="Grigoriev I.V."/>
            <person name="Hibbett D.S."/>
            <person name="Martin F."/>
            <person name="Nordberg H.P."/>
            <person name="Cantor M.N."/>
            <person name="Hua S.X."/>
        </authorList>
    </citation>
    <scope>NUCLEOTIDE SEQUENCE [LARGE SCALE GENOMIC DNA]</scope>
    <source>
        <strain evidence="2 3">LaAM-08-1</strain>
    </source>
</reference>
<name>A0A0C9XVU1_9AGAR</name>
<dbReference type="EMBL" id="KN838558">
    <property type="protein sequence ID" value="KIK05719.1"/>
    <property type="molecule type" value="Genomic_DNA"/>
</dbReference>
<accession>A0A0C9XVU1</accession>
<evidence type="ECO:0000313" key="3">
    <source>
        <dbReference type="Proteomes" id="UP000054477"/>
    </source>
</evidence>
<dbReference type="AlphaFoldDB" id="A0A0C9XVU1"/>
<sequence length="214" mass="23884">MKVAMISETGAHTVRQSSQSPDCGKNNAQDHVKDDNADDISCGIRLLLMGTTLVRALEVFLGVRKSRRERALDVRRFRARGDGTLPNRLKLTASRRRLPIPTLQNRNGCCSARRTKPGLGKSGGVYLCTKHGYFGFSITGMALANRILGRTQCQFGCNRPISYEPHLRRVGREIMIIKPAMPSANWNHDSFAPYIRTGSKPPVNPFTAFWRTGR</sequence>
<keyword evidence="3" id="KW-1185">Reference proteome</keyword>
<evidence type="ECO:0000313" key="2">
    <source>
        <dbReference type="EMBL" id="KIK05719.1"/>
    </source>
</evidence>
<feature type="compositionally biased region" description="Polar residues" evidence="1">
    <location>
        <begin position="14"/>
        <end position="27"/>
    </location>
</feature>
<feature type="region of interest" description="Disordered" evidence="1">
    <location>
        <begin position="1"/>
        <end position="31"/>
    </location>
</feature>
<reference evidence="3" key="2">
    <citation type="submission" date="2015-01" db="EMBL/GenBank/DDBJ databases">
        <title>Evolutionary Origins and Diversification of the Mycorrhizal Mutualists.</title>
        <authorList>
            <consortium name="DOE Joint Genome Institute"/>
            <consortium name="Mycorrhizal Genomics Consortium"/>
            <person name="Kohler A."/>
            <person name="Kuo A."/>
            <person name="Nagy L.G."/>
            <person name="Floudas D."/>
            <person name="Copeland A."/>
            <person name="Barry K.W."/>
            <person name="Cichocki N."/>
            <person name="Veneault-Fourrey C."/>
            <person name="LaButti K."/>
            <person name="Lindquist E.A."/>
            <person name="Lipzen A."/>
            <person name="Lundell T."/>
            <person name="Morin E."/>
            <person name="Murat C."/>
            <person name="Riley R."/>
            <person name="Ohm R."/>
            <person name="Sun H."/>
            <person name="Tunlid A."/>
            <person name="Henrissat B."/>
            <person name="Grigoriev I.V."/>
            <person name="Hibbett D.S."/>
            <person name="Martin F."/>
        </authorList>
    </citation>
    <scope>NUCLEOTIDE SEQUENCE [LARGE SCALE GENOMIC DNA]</scope>
    <source>
        <strain evidence="3">LaAM-08-1</strain>
    </source>
</reference>
<organism evidence="2 3">
    <name type="scientific">Laccaria amethystina LaAM-08-1</name>
    <dbReference type="NCBI Taxonomy" id="1095629"/>
    <lineage>
        <taxon>Eukaryota</taxon>
        <taxon>Fungi</taxon>
        <taxon>Dikarya</taxon>
        <taxon>Basidiomycota</taxon>
        <taxon>Agaricomycotina</taxon>
        <taxon>Agaricomycetes</taxon>
        <taxon>Agaricomycetidae</taxon>
        <taxon>Agaricales</taxon>
        <taxon>Agaricineae</taxon>
        <taxon>Hydnangiaceae</taxon>
        <taxon>Laccaria</taxon>
    </lineage>
</organism>
<dbReference type="HOGENOM" id="CLU_1289102_0_0_1"/>
<proteinExistence type="predicted"/>
<dbReference type="Proteomes" id="UP000054477">
    <property type="component" value="Unassembled WGS sequence"/>
</dbReference>